<keyword evidence="1" id="KW-1133">Transmembrane helix</keyword>
<keyword evidence="2" id="KW-0934">Plastid</keyword>
<feature type="transmembrane region" description="Helical" evidence="1">
    <location>
        <begin position="201"/>
        <end position="221"/>
    </location>
</feature>
<feature type="transmembrane region" description="Helical" evidence="1">
    <location>
        <begin position="65"/>
        <end position="89"/>
    </location>
</feature>
<proteinExistence type="predicted"/>
<keyword evidence="2" id="KW-0150">Chloroplast</keyword>
<dbReference type="AlphaFoldDB" id="A0A345UC24"/>
<feature type="transmembrane region" description="Helical" evidence="1">
    <location>
        <begin position="162"/>
        <end position="181"/>
    </location>
</feature>
<feature type="transmembrane region" description="Helical" evidence="1">
    <location>
        <begin position="285"/>
        <end position="308"/>
    </location>
</feature>
<feature type="transmembrane region" description="Helical" evidence="1">
    <location>
        <begin position="109"/>
        <end position="129"/>
    </location>
</feature>
<evidence type="ECO:0000256" key="1">
    <source>
        <dbReference type="SAM" id="Phobius"/>
    </source>
</evidence>
<evidence type="ECO:0000313" key="2">
    <source>
        <dbReference type="EMBL" id="AXI98010.1"/>
    </source>
</evidence>
<organism evidence="2">
    <name type="scientific">Euglena hiemalis</name>
    <dbReference type="NCBI Taxonomy" id="392896"/>
    <lineage>
        <taxon>Eukaryota</taxon>
        <taxon>Discoba</taxon>
        <taxon>Euglenozoa</taxon>
        <taxon>Euglenida</taxon>
        <taxon>Spirocuta</taxon>
        <taxon>Euglenophyceae</taxon>
        <taxon>Euglenales</taxon>
        <taxon>Euglenaceae</taxon>
        <taxon>Euglena</taxon>
    </lineage>
</organism>
<keyword evidence="1" id="KW-0812">Transmembrane</keyword>
<dbReference type="RefSeq" id="YP_009512103.1">
    <property type="nucleotide sequence ID" value="NC_039156.1"/>
</dbReference>
<protein>
    <submittedName>
        <fullName evidence="2">RoaA</fullName>
    </submittedName>
</protein>
<gene>
    <name evidence="2" type="primary">roaA</name>
</gene>
<keyword evidence="1" id="KW-0472">Membrane</keyword>
<name>A0A345UC24_9EUGL</name>
<sequence length="512" mass="61771">MICERIFIGNNIFSSLDTKLSFSQHEISSLNKVSSFRLIKSKERLLFKSFYARASVVRDCVEKSFFLPSIIITSRQNLILLLFILRNFFYYYRFYTFQNIKASFSFDFFSFYKFCFSLLLKITIFLLYIQKIIFLFNSRFTDFTSDVVLTTKTILSKNLIKSWYFSVNILTSINCIAKNWLFKNFPFDNKFLKNFLQIGNLVFDNSLFLLIFTYLFNGLLIKETIERFTFNNVFIIYNIPFFLFNRVYFFVKSPNDFSFCKNSLTYFFKNRGIMYNNINISLYNFAFNGFKIFFIDFLKFGSFLLLNITKKSINIYKLKLKLFIKCFFKKNIFLILNLINKKIRNWSKQVIFCFNKKYLCLELDIFLNKLLWQYVKKLHSKKNNTWIYSKYWRCFSGVWKFFILDLSCGNFLFLKSHLYLKDFSGYNYNFRFSKFSNLFNLYNKEQLKGIMFEKIKYTFLSSFSYLYNNQKGLCFICKKPIYSKNSKILTLKKCDSSLFDSLFLVHSYCNIN</sequence>
<geneLocation type="chloroplast" evidence="2"/>
<accession>A0A345UC24</accession>
<feature type="transmembrane region" description="Helical" evidence="1">
    <location>
        <begin position="233"/>
        <end position="251"/>
    </location>
</feature>
<dbReference type="GeneID" id="37624965"/>
<reference evidence="2" key="1">
    <citation type="journal article" date="2018" name="J. Appl. Phycol.">
        <title>Intrageneric chloroplast genome comparison in the genus Euglena (Phylum: Euglenophyta) with annotated chloroplast genomes of Euglena hiemalis and Euglena clara.</title>
        <authorList>
            <person name="Ellala Hewadikaramge M."/>
            <person name="Linton E."/>
        </authorList>
    </citation>
    <scope>NUCLEOTIDE SEQUENCE</scope>
    <source>
        <strain evidence="2">CCAP1224.35</strain>
    </source>
</reference>
<dbReference type="EMBL" id="MF622086">
    <property type="protein sequence ID" value="AXI98010.1"/>
    <property type="molecule type" value="Genomic_DNA"/>
</dbReference>